<accession>A0AAD5KVK2</accession>
<dbReference type="SUPFAM" id="SSF101576">
    <property type="entry name" value="Supernatant protein factor (SPF), C-terminal domain"/>
    <property type="match status" value="1"/>
</dbReference>
<protein>
    <recommendedName>
        <fullName evidence="5">Cral/trio domain-containing protein</fullName>
    </recommendedName>
</protein>
<dbReference type="Pfam" id="PF03765">
    <property type="entry name" value="CRAL_TRIO_N"/>
    <property type="match status" value="1"/>
</dbReference>
<name>A0AAD5KVK2_9CRUS</name>
<comment type="caution">
    <text evidence="3">The sequence shown here is derived from an EMBL/GenBank/DDBJ whole genome shotgun (WGS) entry which is preliminary data.</text>
</comment>
<dbReference type="SUPFAM" id="SSF52087">
    <property type="entry name" value="CRAL/TRIO domain"/>
    <property type="match status" value="1"/>
</dbReference>
<dbReference type="PANTHER" id="PTHR23324:SF83">
    <property type="entry name" value="SEC14-LIKE PROTEIN 2"/>
    <property type="match status" value="1"/>
</dbReference>
<dbReference type="SMART" id="SM00516">
    <property type="entry name" value="SEC14"/>
    <property type="match status" value="1"/>
</dbReference>
<dbReference type="AlphaFoldDB" id="A0AAD5KVK2"/>
<evidence type="ECO:0008006" key="5">
    <source>
        <dbReference type="Google" id="ProtNLM"/>
    </source>
</evidence>
<dbReference type="CDD" id="cd00170">
    <property type="entry name" value="SEC14"/>
    <property type="match status" value="1"/>
</dbReference>
<dbReference type="InterPro" id="IPR001251">
    <property type="entry name" value="CRAL-TRIO_dom"/>
</dbReference>
<dbReference type="PROSITE" id="PS50866">
    <property type="entry name" value="GOLD"/>
    <property type="match status" value="1"/>
</dbReference>
<reference evidence="3 4" key="1">
    <citation type="submission" date="2022-05" db="EMBL/GenBank/DDBJ databases">
        <title>A multi-omics perspective on studying reproductive biology in Daphnia sinensis.</title>
        <authorList>
            <person name="Jia J."/>
        </authorList>
    </citation>
    <scope>NUCLEOTIDE SEQUENCE [LARGE SCALE GENOMIC DNA]</scope>
    <source>
        <strain evidence="3 4">WSL</strain>
    </source>
</reference>
<dbReference type="PROSITE" id="PS50191">
    <property type="entry name" value="CRAL_TRIO"/>
    <property type="match status" value="1"/>
</dbReference>
<dbReference type="Gene3D" id="3.40.525.10">
    <property type="entry name" value="CRAL-TRIO lipid binding domain"/>
    <property type="match status" value="1"/>
</dbReference>
<dbReference type="SUPFAM" id="SSF46938">
    <property type="entry name" value="CRAL/TRIO N-terminal domain"/>
    <property type="match status" value="1"/>
</dbReference>
<dbReference type="PANTHER" id="PTHR23324">
    <property type="entry name" value="SEC14 RELATED PROTEIN"/>
    <property type="match status" value="1"/>
</dbReference>
<gene>
    <name evidence="3" type="ORF">GHT06_012381</name>
</gene>
<dbReference type="InterPro" id="IPR036598">
    <property type="entry name" value="GOLD_dom_sf"/>
</dbReference>
<proteinExistence type="predicted"/>
<dbReference type="InterPro" id="IPR009038">
    <property type="entry name" value="GOLD_dom"/>
</dbReference>
<sequence length="433" mass="49164">MTYGINKIQSIALSTENSTSKGSHLCSNQSRQCLCHEMDLNQFSDNQKAILKQFREAVKDCKLPDSDDAYLIRWLIAREFDIPKAEKMLRSSLEWRRQYKIDRILEDFKPPEVLTKYFSAGFVGRDITQSPLWIVRYGMSDVKGILRSVKKKDYVMYVVYLVESSIARVNADQKKFKRSPTAIVQSTIIFDMDGFSMAHITTKQAMDSAIKILQVYEANYPEFLSRVLIVNAPKIFYICYNMLKPFLHERTREKIQIFSHDVKQWKPVVLANVIAEETPASYGGTLTDPDGNPNCVTLVNMGGEVPKSYYFSGKPDTTNKKSLTISSGSKEHLEIQVKDAGALLKWDFHSEDSDIAFAVYHKKGSELVPVVPHDRVDCHMAAEEGEIQCDEAGTYVVEFDNNFSYLRSKKIWYSISVAAASTRGANGTDLDNI</sequence>
<dbReference type="EMBL" id="WJBH02000003">
    <property type="protein sequence ID" value="KAI9561424.1"/>
    <property type="molecule type" value="Genomic_DNA"/>
</dbReference>
<dbReference type="Gene3D" id="2.60.120.680">
    <property type="entry name" value="GOLD domain"/>
    <property type="match status" value="1"/>
</dbReference>
<dbReference type="InterPro" id="IPR036273">
    <property type="entry name" value="CRAL/TRIO_N_dom_sf"/>
</dbReference>
<keyword evidence="4" id="KW-1185">Reference proteome</keyword>
<evidence type="ECO:0000313" key="4">
    <source>
        <dbReference type="Proteomes" id="UP000820818"/>
    </source>
</evidence>
<dbReference type="InterPro" id="IPR011074">
    <property type="entry name" value="CRAL/TRIO_N_dom"/>
</dbReference>
<dbReference type="Pfam" id="PF00650">
    <property type="entry name" value="CRAL_TRIO"/>
    <property type="match status" value="1"/>
</dbReference>
<evidence type="ECO:0000259" key="1">
    <source>
        <dbReference type="PROSITE" id="PS50191"/>
    </source>
</evidence>
<dbReference type="InterPro" id="IPR036865">
    <property type="entry name" value="CRAL-TRIO_dom_sf"/>
</dbReference>
<organism evidence="3 4">
    <name type="scientific">Daphnia sinensis</name>
    <dbReference type="NCBI Taxonomy" id="1820382"/>
    <lineage>
        <taxon>Eukaryota</taxon>
        <taxon>Metazoa</taxon>
        <taxon>Ecdysozoa</taxon>
        <taxon>Arthropoda</taxon>
        <taxon>Crustacea</taxon>
        <taxon>Branchiopoda</taxon>
        <taxon>Diplostraca</taxon>
        <taxon>Cladocera</taxon>
        <taxon>Anomopoda</taxon>
        <taxon>Daphniidae</taxon>
        <taxon>Daphnia</taxon>
        <taxon>Daphnia similis group</taxon>
    </lineage>
</organism>
<evidence type="ECO:0000259" key="2">
    <source>
        <dbReference type="PROSITE" id="PS50866"/>
    </source>
</evidence>
<feature type="domain" description="GOLD" evidence="2">
    <location>
        <begin position="316"/>
        <end position="417"/>
    </location>
</feature>
<dbReference type="GO" id="GO:0005737">
    <property type="term" value="C:cytoplasm"/>
    <property type="evidence" value="ECO:0007669"/>
    <property type="project" value="TreeGrafter"/>
</dbReference>
<feature type="domain" description="CRAL-TRIO" evidence="1">
    <location>
        <begin position="110"/>
        <end position="290"/>
    </location>
</feature>
<evidence type="ECO:0000313" key="3">
    <source>
        <dbReference type="EMBL" id="KAI9561424.1"/>
    </source>
</evidence>
<dbReference type="SMART" id="SM01100">
    <property type="entry name" value="CRAL_TRIO_N"/>
    <property type="match status" value="1"/>
</dbReference>
<dbReference type="InterPro" id="IPR051064">
    <property type="entry name" value="SEC14/CRAL-TRIO_domain"/>
</dbReference>
<dbReference type="Proteomes" id="UP000820818">
    <property type="component" value="Linkage Group LG3"/>
</dbReference>